<dbReference type="HOGENOM" id="CLU_126574_0_0_6"/>
<dbReference type="GO" id="GO:0035438">
    <property type="term" value="F:cyclic-di-GMP binding"/>
    <property type="evidence" value="ECO:0007669"/>
    <property type="project" value="InterPro"/>
</dbReference>
<dbReference type="Pfam" id="PF07238">
    <property type="entry name" value="PilZ"/>
    <property type="match status" value="1"/>
</dbReference>
<dbReference type="EMBL" id="AAOE01000048">
    <property type="protein sequence ID" value="EAR07315.1"/>
    <property type="molecule type" value="Genomic_DNA"/>
</dbReference>
<evidence type="ECO:0000313" key="3">
    <source>
        <dbReference type="Proteomes" id="UP000005953"/>
    </source>
</evidence>
<dbReference type="SUPFAM" id="SSF141371">
    <property type="entry name" value="PilZ domain-like"/>
    <property type="match status" value="1"/>
</dbReference>
<dbReference type="STRING" id="314283.MED297_12222"/>
<organism evidence="2 3">
    <name type="scientific">Reinekea blandensis MED297</name>
    <dbReference type="NCBI Taxonomy" id="314283"/>
    <lineage>
        <taxon>Bacteria</taxon>
        <taxon>Pseudomonadati</taxon>
        <taxon>Pseudomonadota</taxon>
        <taxon>Gammaproteobacteria</taxon>
        <taxon>Oceanospirillales</taxon>
        <taxon>Saccharospirillaceae</taxon>
        <taxon>Reinekea</taxon>
    </lineage>
</organism>
<feature type="domain" description="PilZ" evidence="1">
    <location>
        <begin position="2"/>
        <end position="87"/>
    </location>
</feature>
<dbReference type="RefSeq" id="WP_008042140.1">
    <property type="nucleotide sequence ID" value="NZ_CH724149.1"/>
</dbReference>
<dbReference type="AlphaFoldDB" id="A4BKN6"/>
<gene>
    <name evidence="2" type="ORF">MED297_12222</name>
</gene>
<dbReference type="Gene3D" id="2.40.10.220">
    <property type="entry name" value="predicted glycosyltransferase like domains"/>
    <property type="match status" value="1"/>
</dbReference>
<keyword evidence="3" id="KW-1185">Reference proteome</keyword>
<dbReference type="InterPro" id="IPR009875">
    <property type="entry name" value="PilZ_domain"/>
</dbReference>
<evidence type="ECO:0000313" key="2">
    <source>
        <dbReference type="EMBL" id="EAR07315.1"/>
    </source>
</evidence>
<evidence type="ECO:0000259" key="1">
    <source>
        <dbReference type="Pfam" id="PF07238"/>
    </source>
</evidence>
<accession>A4BKN6</accession>
<name>A4BKN6_9GAMM</name>
<proteinExistence type="predicted"/>
<comment type="caution">
    <text evidence="2">The sequence shown here is derived from an EMBL/GenBank/DDBJ whole genome shotgun (WGS) entry which is preliminary data.</text>
</comment>
<protein>
    <recommendedName>
        <fullName evidence="1">PilZ domain-containing protein</fullName>
    </recommendedName>
</protein>
<dbReference type="OrthoDB" id="8906365at2"/>
<reference evidence="2 3" key="1">
    <citation type="submission" date="2006-02" db="EMBL/GenBank/DDBJ databases">
        <authorList>
            <person name="Pinhassi J."/>
            <person name="Pedros-Alio C."/>
            <person name="Ferriera S."/>
            <person name="Johnson J."/>
            <person name="Kravitz S."/>
            <person name="Halpern A."/>
            <person name="Remington K."/>
            <person name="Beeson K."/>
            <person name="Tran B."/>
            <person name="Rogers Y.-H."/>
            <person name="Friedman R."/>
            <person name="Venter J.C."/>
        </authorList>
    </citation>
    <scope>NUCLEOTIDE SEQUENCE [LARGE SCALE GENOMIC DNA]</scope>
    <source>
        <strain evidence="2 3">MED297</strain>
    </source>
</reference>
<sequence length="135" mass="15756">MRHFIRHPTDIPINYVLQDHYYCVRNAMLDVSAGGLSFSADHYIPPGEVIHVNIYVQDPSFEADCEVKWCKRVDGYYHVGVRFKDSREAFSFRMVEQVCHIEHYKRSVLETEGRALTGEQAAQEWIAKFASEFPR</sequence>
<dbReference type="Proteomes" id="UP000005953">
    <property type="component" value="Unassembled WGS sequence"/>
</dbReference>